<evidence type="ECO:0000259" key="2">
    <source>
        <dbReference type="PROSITE" id="PS50887"/>
    </source>
</evidence>
<dbReference type="Proteomes" id="UP000769780">
    <property type="component" value="Unassembled WGS sequence"/>
</dbReference>
<dbReference type="SUPFAM" id="SSF141868">
    <property type="entry name" value="EAL domain-like"/>
    <property type="match status" value="1"/>
</dbReference>
<dbReference type="InterPro" id="IPR001633">
    <property type="entry name" value="EAL_dom"/>
</dbReference>
<dbReference type="CDD" id="cd01949">
    <property type="entry name" value="GGDEF"/>
    <property type="match status" value="1"/>
</dbReference>
<dbReference type="NCBIfam" id="TIGR00254">
    <property type="entry name" value="GGDEF"/>
    <property type="match status" value="1"/>
</dbReference>
<organism evidence="3 4">
    <name type="scientific">Mesobacillus maritimus</name>
    <dbReference type="NCBI Taxonomy" id="1643336"/>
    <lineage>
        <taxon>Bacteria</taxon>
        <taxon>Bacillati</taxon>
        <taxon>Bacillota</taxon>
        <taxon>Bacilli</taxon>
        <taxon>Bacillales</taxon>
        <taxon>Bacillaceae</taxon>
        <taxon>Mesobacillus</taxon>
    </lineage>
</organism>
<feature type="domain" description="GGDEF" evidence="2">
    <location>
        <begin position="129"/>
        <end position="262"/>
    </location>
</feature>
<dbReference type="PROSITE" id="PS50887">
    <property type="entry name" value="GGDEF"/>
    <property type="match status" value="1"/>
</dbReference>
<dbReference type="Pfam" id="PF00563">
    <property type="entry name" value="EAL"/>
    <property type="match status" value="1"/>
</dbReference>
<feature type="domain" description="EAL" evidence="1">
    <location>
        <begin position="271"/>
        <end position="525"/>
    </location>
</feature>
<dbReference type="PANTHER" id="PTHR33121:SF70">
    <property type="entry name" value="SIGNALING PROTEIN YKOW"/>
    <property type="match status" value="1"/>
</dbReference>
<reference evidence="3 4" key="1">
    <citation type="submission" date="2020-07" db="EMBL/GenBank/DDBJ databases">
        <title>Fungal Genomes of the International Space Station.</title>
        <authorList>
            <person name="Seuylemezian A."/>
            <person name="Singh N.K."/>
            <person name="Wood J."/>
            <person name="Venkateswaran K."/>
        </authorList>
    </citation>
    <scope>NUCLEOTIDE SEQUENCE [LARGE SCALE GENOMIC DNA]</scope>
    <source>
        <strain evidence="3 4">PL-B2</strain>
    </source>
</reference>
<dbReference type="EMBL" id="JACWFH010000001">
    <property type="protein sequence ID" value="MBY0095298.1"/>
    <property type="molecule type" value="Genomic_DNA"/>
</dbReference>
<gene>
    <name evidence="3" type="ORF">H0185_00490</name>
</gene>
<dbReference type="PANTHER" id="PTHR33121">
    <property type="entry name" value="CYCLIC DI-GMP PHOSPHODIESTERASE PDEF"/>
    <property type="match status" value="1"/>
</dbReference>
<dbReference type="InterPro" id="IPR050706">
    <property type="entry name" value="Cyclic-di-GMP_PDE-like"/>
</dbReference>
<proteinExistence type="predicted"/>
<dbReference type="RefSeq" id="WP_221870135.1">
    <property type="nucleotide sequence ID" value="NZ_JACWFH010000001.1"/>
</dbReference>
<dbReference type="Gene3D" id="3.30.70.270">
    <property type="match status" value="1"/>
</dbReference>
<sequence length="527" mass="60047">MKMEIIMAKTFSCVYEHDVQLESFLKEHGLMDVPNLLIQISSRNECHNLTVTKLLNQHFPSAIIIQMEPEGGNLPKSIVEEKTLLSFTLLDEKIFKFAYYDLETGLANKIKFAEHLKQLIGLATPKSQFVFALLIIDVDQFKYIIESLGYAAGDFILKQLALRLKRNIPKESYLGRFTGDKFSLLITTITNPHEVLKLATIILERMADPFVYGDQEVMLTASIGISIYPKDGLDEHSLLRNADTAMNKSKQLGGNKITFYEAEMKRKILSRFELENSLRKALKRNEFFLCYQPLMDLETGHINANEALLRWNHPQLGLVSPAEFIPLAEEIGLIDEIGLWVLNEACRQTKKWQQKGMRHLGVSVNVSGKQLQNPAFFQEVRLAIKQSRLNSTYLTLELTESAMIQKLNTSIRLLKALQKTGVRISIDDFGTGYSSLSYLRRLPINSLKIDRSFIKNIQAIPTDKAIVKAIITMGEGLEVDIIAEGVETREQADILRDLRCDYAQGYFIQKPLVSQEFEVFANREIYI</sequence>
<dbReference type="PROSITE" id="PS50883">
    <property type="entry name" value="EAL"/>
    <property type="match status" value="1"/>
</dbReference>
<dbReference type="InterPro" id="IPR043128">
    <property type="entry name" value="Rev_trsase/Diguanyl_cyclase"/>
</dbReference>
<keyword evidence="4" id="KW-1185">Reference proteome</keyword>
<dbReference type="CDD" id="cd01948">
    <property type="entry name" value="EAL"/>
    <property type="match status" value="1"/>
</dbReference>
<protein>
    <submittedName>
        <fullName evidence="3">Bifunctional diguanylate cyclase/phosphodiesterase</fullName>
    </submittedName>
</protein>
<dbReference type="InterPro" id="IPR035919">
    <property type="entry name" value="EAL_sf"/>
</dbReference>
<comment type="caution">
    <text evidence="3">The sequence shown here is derived from an EMBL/GenBank/DDBJ whole genome shotgun (WGS) entry which is preliminary data.</text>
</comment>
<dbReference type="SMART" id="SM00267">
    <property type="entry name" value="GGDEF"/>
    <property type="match status" value="1"/>
</dbReference>
<evidence type="ECO:0000313" key="3">
    <source>
        <dbReference type="EMBL" id="MBY0095298.1"/>
    </source>
</evidence>
<evidence type="ECO:0000313" key="4">
    <source>
        <dbReference type="Proteomes" id="UP000769780"/>
    </source>
</evidence>
<accession>A0ABS7JZ86</accession>
<dbReference type="InterPro" id="IPR000160">
    <property type="entry name" value="GGDEF_dom"/>
</dbReference>
<dbReference type="Pfam" id="PF00990">
    <property type="entry name" value="GGDEF"/>
    <property type="match status" value="1"/>
</dbReference>
<dbReference type="SMART" id="SM00052">
    <property type="entry name" value="EAL"/>
    <property type="match status" value="1"/>
</dbReference>
<dbReference type="SUPFAM" id="SSF55073">
    <property type="entry name" value="Nucleotide cyclase"/>
    <property type="match status" value="1"/>
</dbReference>
<dbReference type="Gene3D" id="3.20.20.450">
    <property type="entry name" value="EAL domain"/>
    <property type="match status" value="1"/>
</dbReference>
<evidence type="ECO:0000259" key="1">
    <source>
        <dbReference type="PROSITE" id="PS50883"/>
    </source>
</evidence>
<name>A0ABS7JZ86_9BACI</name>
<dbReference type="InterPro" id="IPR029787">
    <property type="entry name" value="Nucleotide_cyclase"/>
</dbReference>